<evidence type="ECO:0000313" key="3">
    <source>
        <dbReference type="Proteomes" id="UP001374535"/>
    </source>
</evidence>
<name>A0AAQ3MM07_VIGMU</name>
<keyword evidence="1" id="KW-0732">Signal</keyword>
<organism evidence="2 3">
    <name type="scientific">Vigna mungo</name>
    <name type="common">Black gram</name>
    <name type="synonym">Phaseolus mungo</name>
    <dbReference type="NCBI Taxonomy" id="3915"/>
    <lineage>
        <taxon>Eukaryota</taxon>
        <taxon>Viridiplantae</taxon>
        <taxon>Streptophyta</taxon>
        <taxon>Embryophyta</taxon>
        <taxon>Tracheophyta</taxon>
        <taxon>Spermatophyta</taxon>
        <taxon>Magnoliopsida</taxon>
        <taxon>eudicotyledons</taxon>
        <taxon>Gunneridae</taxon>
        <taxon>Pentapetalae</taxon>
        <taxon>rosids</taxon>
        <taxon>fabids</taxon>
        <taxon>Fabales</taxon>
        <taxon>Fabaceae</taxon>
        <taxon>Papilionoideae</taxon>
        <taxon>50 kb inversion clade</taxon>
        <taxon>NPAAA clade</taxon>
        <taxon>indigoferoid/millettioid clade</taxon>
        <taxon>Phaseoleae</taxon>
        <taxon>Vigna</taxon>
    </lineage>
</organism>
<dbReference type="EMBL" id="CP144691">
    <property type="protein sequence ID" value="WVY92834.1"/>
    <property type="molecule type" value="Genomic_DNA"/>
</dbReference>
<evidence type="ECO:0000256" key="1">
    <source>
        <dbReference type="SAM" id="SignalP"/>
    </source>
</evidence>
<protein>
    <submittedName>
        <fullName evidence="2">Uncharacterized protein</fullName>
    </submittedName>
</protein>
<feature type="chain" id="PRO_5043003836" evidence="1">
    <location>
        <begin position="27"/>
        <end position="163"/>
    </location>
</feature>
<dbReference type="Proteomes" id="UP001374535">
    <property type="component" value="Chromosome 10"/>
</dbReference>
<feature type="signal peptide" evidence="1">
    <location>
        <begin position="1"/>
        <end position="26"/>
    </location>
</feature>
<dbReference type="AlphaFoldDB" id="A0AAQ3MM07"/>
<accession>A0AAQ3MM07</accession>
<proteinExistence type="predicted"/>
<sequence>MKIKIKYLHFLLRFLCLLSCSASLSSELVESEFELAVPESDEAELPDSSSDSDSETCFCCCMIRRGIFFKYSRRFSVRPPRPMDVKKLMQNRVFFGLSFGNMDSKDSCIVGSFNRSFSSRIPRCSDNSWKRILINIREEEVVSSSVRRIYDKTCQGKASVPSK</sequence>
<gene>
    <name evidence="2" type="ORF">V8G54_031922</name>
</gene>
<keyword evidence="3" id="KW-1185">Reference proteome</keyword>
<reference evidence="2 3" key="1">
    <citation type="journal article" date="2023" name="Life. Sci Alliance">
        <title>Evolutionary insights into 3D genome organization and epigenetic landscape of Vigna mungo.</title>
        <authorList>
            <person name="Junaid A."/>
            <person name="Singh B."/>
            <person name="Bhatia S."/>
        </authorList>
    </citation>
    <scope>NUCLEOTIDE SEQUENCE [LARGE SCALE GENOMIC DNA]</scope>
    <source>
        <strain evidence="2">Urdbean</strain>
    </source>
</reference>
<evidence type="ECO:0000313" key="2">
    <source>
        <dbReference type="EMBL" id="WVY92834.1"/>
    </source>
</evidence>